<evidence type="ECO:0000256" key="1">
    <source>
        <dbReference type="SAM" id="SignalP"/>
    </source>
</evidence>
<feature type="chain" id="PRO_5020944827" evidence="1">
    <location>
        <begin position="21"/>
        <end position="304"/>
    </location>
</feature>
<proteinExistence type="predicted"/>
<dbReference type="AlphaFoldDB" id="A0A4P7VZI7"/>
<sequence>MKKILSLLFFILLSPVIITAQELNCRVEVNSSLLEGTNKSIFETLQSAINEYVNTTRWSPAQFSPNEKIECTLLFTIGTYDESTGKMEGTLQVQSVRPVYNSSYTSTLINFKDNNISFTYTEGEPLLYSETSMESQLTQILNFYIYLILAVDFDSFSPRGGEPFFERLETIVQQGQSSGESGWKAFEDTRNRAAVLASFTDPSTRAIRDLYYSYHLQGLDQMSVSPDKGRKTIDTSLDILGEVFKVAPMSVGLSMFKDAKLDELVNIYSKAPADEREHAYGLLSAMFPTEQTRLEKIKRGADNP</sequence>
<dbReference type="EMBL" id="CP039396">
    <property type="protein sequence ID" value="QCD40862.1"/>
    <property type="molecule type" value="Genomic_DNA"/>
</dbReference>
<reference evidence="3" key="1">
    <citation type="submission" date="2019-02" db="EMBL/GenBank/DDBJ databases">
        <title>Isolation and identification of novel species under the genus Muribaculum.</title>
        <authorList>
            <person name="Miyake S."/>
            <person name="Ding Y."/>
            <person name="Low A."/>
            <person name="Soh M."/>
            <person name="Seedorf H."/>
        </authorList>
    </citation>
    <scope>NUCLEOTIDE SEQUENCE [LARGE SCALE GENOMIC DNA]</scope>
    <source>
        <strain evidence="3">H5</strain>
    </source>
</reference>
<dbReference type="RefSeq" id="WP_136413306.1">
    <property type="nucleotide sequence ID" value="NZ_CAXHQF010000044.1"/>
</dbReference>
<keyword evidence="1" id="KW-0732">Signal</keyword>
<dbReference type="Proteomes" id="UP000297149">
    <property type="component" value="Chromosome"/>
</dbReference>
<accession>A0A4P7VZI7</accession>
<organism evidence="2 3">
    <name type="scientific">Duncaniella dubosii</name>
    <dbReference type="NCBI Taxonomy" id="2518971"/>
    <lineage>
        <taxon>Bacteria</taxon>
        <taxon>Pseudomonadati</taxon>
        <taxon>Bacteroidota</taxon>
        <taxon>Bacteroidia</taxon>
        <taxon>Bacteroidales</taxon>
        <taxon>Muribaculaceae</taxon>
        <taxon>Duncaniella</taxon>
    </lineage>
</organism>
<dbReference type="InterPro" id="IPR032274">
    <property type="entry name" value="DUF4835"/>
</dbReference>
<evidence type="ECO:0000313" key="3">
    <source>
        <dbReference type="Proteomes" id="UP000297149"/>
    </source>
</evidence>
<name>A0A4P7VZI7_9BACT</name>
<dbReference type="Pfam" id="PF16119">
    <property type="entry name" value="DUF4835"/>
    <property type="match status" value="1"/>
</dbReference>
<keyword evidence="3" id="KW-1185">Reference proteome</keyword>
<evidence type="ECO:0000313" key="2">
    <source>
        <dbReference type="EMBL" id="QCD40862.1"/>
    </source>
</evidence>
<gene>
    <name evidence="2" type="ORF">E7747_00140</name>
</gene>
<feature type="signal peptide" evidence="1">
    <location>
        <begin position="1"/>
        <end position="20"/>
    </location>
</feature>
<protein>
    <submittedName>
        <fullName evidence="2">DUF4835 family protein</fullName>
    </submittedName>
</protein>
<dbReference type="KEGG" id="ddb:E7747_00140"/>